<feature type="compositionally biased region" description="Basic and acidic residues" evidence="1">
    <location>
        <begin position="294"/>
        <end position="314"/>
    </location>
</feature>
<feature type="region of interest" description="Disordered" evidence="1">
    <location>
        <begin position="255"/>
        <end position="274"/>
    </location>
</feature>
<sequence>MKAHRATVGGRFRYRWKGWEDEKAKSLYRESESGWRTGEGRGPARHLLSASLWDHEGFRYGVIFGGVALVGALVALVLWLVLRNRKKKRKEGETQAKEKTKTAEVRQSADATAPEENRKSHDVGLVHHQERQSLVVTNQHHRMSIGEVALDEFHKQFVESKNDDQSPQANSPAQNKKGLKDSWVWPESRRPSITVVPENAEGGDRGAGAFASPESVALHERHRRQKEGQAEGEDIQEINGTKNGGVAKAAAVAAAEEEGEGDIEVGSQPCVDPSLTPTTAAAFLMETAARWVEIEDQTKNQHRDPAEADYDKTDPFNSQNSQSPNNSRSVPPNQSSQGNRSPRFQSSTLLPLPPNAQKSPPLSPTSKTVQGKQEKGTPERMREGDQGHGLPPFPSTPRSTGRSPSLVKVSGETPKERSIQVAEEVPSRPPPPVPDTTPVGLRPFGGGERKKKKKKRRRSSVISNEND</sequence>
<protein>
    <submittedName>
        <fullName evidence="3">Uncharacterized protein</fullName>
    </submittedName>
</protein>
<feature type="compositionally biased region" description="Polar residues" evidence="1">
    <location>
        <begin position="165"/>
        <end position="174"/>
    </location>
</feature>
<feature type="compositionally biased region" description="Basic and acidic residues" evidence="1">
    <location>
        <begin position="115"/>
        <end position="126"/>
    </location>
</feature>
<feature type="compositionally biased region" description="Basic residues" evidence="1">
    <location>
        <begin position="449"/>
        <end position="459"/>
    </location>
</feature>
<keyword evidence="2" id="KW-0812">Transmembrane</keyword>
<name>A0A0G4IE21_9ALVE</name>
<dbReference type="AlphaFoldDB" id="A0A0G4IE21"/>
<feature type="region of interest" description="Disordered" evidence="1">
    <location>
        <begin position="159"/>
        <end position="240"/>
    </location>
</feature>
<keyword evidence="2" id="KW-0472">Membrane</keyword>
<evidence type="ECO:0000256" key="1">
    <source>
        <dbReference type="SAM" id="MobiDB-lite"/>
    </source>
</evidence>
<organism evidence="3">
    <name type="scientific">Chromera velia CCMP2878</name>
    <dbReference type="NCBI Taxonomy" id="1169474"/>
    <lineage>
        <taxon>Eukaryota</taxon>
        <taxon>Sar</taxon>
        <taxon>Alveolata</taxon>
        <taxon>Colpodellida</taxon>
        <taxon>Chromeraceae</taxon>
        <taxon>Chromera</taxon>
    </lineage>
</organism>
<dbReference type="EMBL" id="CDMZ01005881">
    <property type="protein sequence ID" value="CEM55489.1"/>
    <property type="molecule type" value="Genomic_DNA"/>
</dbReference>
<feature type="transmembrane region" description="Helical" evidence="2">
    <location>
        <begin position="58"/>
        <end position="82"/>
    </location>
</feature>
<feature type="compositionally biased region" description="Polar residues" evidence="1">
    <location>
        <begin position="356"/>
        <end position="371"/>
    </location>
</feature>
<feature type="region of interest" description="Disordered" evidence="1">
    <location>
        <begin position="294"/>
        <end position="467"/>
    </location>
</feature>
<reference evidence="3" key="1">
    <citation type="submission" date="2014-11" db="EMBL/GenBank/DDBJ databases">
        <authorList>
            <person name="Otto D Thomas"/>
            <person name="Naeem Raeece"/>
        </authorList>
    </citation>
    <scope>NUCLEOTIDE SEQUENCE</scope>
</reference>
<keyword evidence="2" id="KW-1133">Transmembrane helix</keyword>
<feature type="compositionally biased region" description="Basic and acidic residues" evidence="1">
    <location>
        <begin position="372"/>
        <end position="386"/>
    </location>
</feature>
<gene>
    <name evidence="3" type="ORF">Cvel_13583</name>
</gene>
<proteinExistence type="predicted"/>
<evidence type="ECO:0000256" key="2">
    <source>
        <dbReference type="SAM" id="Phobius"/>
    </source>
</evidence>
<feature type="compositionally biased region" description="Basic and acidic residues" evidence="1">
    <location>
        <begin position="90"/>
        <end position="104"/>
    </location>
</feature>
<feature type="compositionally biased region" description="Low complexity" evidence="1">
    <location>
        <begin position="315"/>
        <end position="337"/>
    </location>
</feature>
<feature type="compositionally biased region" description="Polar residues" evidence="1">
    <location>
        <begin position="338"/>
        <end position="349"/>
    </location>
</feature>
<dbReference type="VEuPathDB" id="CryptoDB:Cvel_13583"/>
<accession>A0A0G4IE21</accession>
<feature type="compositionally biased region" description="Low complexity" evidence="1">
    <location>
        <begin position="396"/>
        <end position="405"/>
    </location>
</feature>
<evidence type="ECO:0000313" key="3">
    <source>
        <dbReference type="EMBL" id="CEM55489.1"/>
    </source>
</evidence>
<feature type="region of interest" description="Disordered" evidence="1">
    <location>
        <begin position="89"/>
        <end position="126"/>
    </location>
</feature>